<organism evidence="2 3">
    <name type="scientific">Portunus trituberculatus</name>
    <name type="common">Swimming crab</name>
    <name type="synonym">Neptunus trituberculatus</name>
    <dbReference type="NCBI Taxonomy" id="210409"/>
    <lineage>
        <taxon>Eukaryota</taxon>
        <taxon>Metazoa</taxon>
        <taxon>Ecdysozoa</taxon>
        <taxon>Arthropoda</taxon>
        <taxon>Crustacea</taxon>
        <taxon>Multicrustacea</taxon>
        <taxon>Malacostraca</taxon>
        <taxon>Eumalacostraca</taxon>
        <taxon>Eucarida</taxon>
        <taxon>Decapoda</taxon>
        <taxon>Pleocyemata</taxon>
        <taxon>Brachyura</taxon>
        <taxon>Eubrachyura</taxon>
        <taxon>Portunoidea</taxon>
        <taxon>Portunidae</taxon>
        <taxon>Portuninae</taxon>
        <taxon>Portunus</taxon>
    </lineage>
</organism>
<feature type="region of interest" description="Disordered" evidence="1">
    <location>
        <begin position="1"/>
        <end position="39"/>
    </location>
</feature>
<dbReference type="Proteomes" id="UP000324222">
    <property type="component" value="Unassembled WGS sequence"/>
</dbReference>
<proteinExistence type="predicted"/>
<accession>A0A5B7H8F6</accession>
<dbReference type="AlphaFoldDB" id="A0A5B7H8F6"/>
<evidence type="ECO:0000256" key="1">
    <source>
        <dbReference type="SAM" id="MobiDB-lite"/>
    </source>
</evidence>
<gene>
    <name evidence="2" type="ORF">E2C01_059200</name>
</gene>
<keyword evidence="3" id="KW-1185">Reference proteome</keyword>
<reference evidence="2 3" key="1">
    <citation type="submission" date="2019-05" db="EMBL/GenBank/DDBJ databases">
        <title>Another draft genome of Portunus trituberculatus and its Hox gene families provides insights of decapod evolution.</title>
        <authorList>
            <person name="Jeong J.-H."/>
            <person name="Song I."/>
            <person name="Kim S."/>
            <person name="Choi T."/>
            <person name="Kim D."/>
            <person name="Ryu S."/>
            <person name="Kim W."/>
        </authorList>
    </citation>
    <scope>NUCLEOTIDE SEQUENCE [LARGE SCALE GENOMIC DNA]</scope>
    <source>
        <tissue evidence="2">Muscle</tissue>
    </source>
</reference>
<name>A0A5B7H8F6_PORTR</name>
<protein>
    <submittedName>
        <fullName evidence="2">Uncharacterized protein</fullName>
    </submittedName>
</protein>
<comment type="caution">
    <text evidence="2">The sequence shown here is derived from an EMBL/GenBank/DDBJ whole genome shotgun (WGS) entry which is preliminary data.</text>
</comment>
<evidence type="ECO:0000313" key="3">
    <source>
        <dbReference type="Proteomes" id="UP000324222"/>
    </source>
</evidence>
<sequence>MADLARETSSSGLIGKEDSPPQEPPAATFCSGSSSEGRTSAAYDSLMMNLVPEVRQIPPPRWFVVYCRNGRGNFILASRYLPNEFGTIPEET</sequence>
<evidence type="ECO:0000313" key="2">
    <source>
        <dbReference type="EMBL" id="MPC65074.1"/>
    </source>
</evidence>
<dbReference type="EMBL" id="VSRR010022895">
    <property type="protein sequence ID" value="MPC65074.1"/>
    <property type="molecule type" value="Genomic_DNA"/>
</dbReference>